<dbReference type="EMBL" id="JAUCMV010000003">
    <property type="protein sequence ID" value="KAK0411990.1"/>
    <property type="molecule type" value="Genomic_DNA"/>
</dbReference>
<dbReference type="Pfam" id="PF03088">
    <property type="entry name" value="Str_synth"/>
    <property type="match status" value="1"/>
</dbReference>
<evidence type="ECO:0000259" key="6">
    <source>
        <dbReference type="Pfam" id="PF03088"/>
    </source>
</evidence>
<gene>
    <name evidence="7" type="ORF">QR680_005970</name>
</gene>
<feature type="domain" description="Strictosidine synthase conserved region" evidence="6">
    <location>
        <begin position="186"/>
        <end position="272"/>
    </location>
</feature>
<organism evidence="7 8">
    <name type="scientific">Steinernema hermaphroditum</name>
    <dbReference type="NCBI Taxonomy" id="289476"/>
    <lineage>
        <taxon>Eukaryota</taxon>
        <taxon>Metazoa</taxon>
        <taxon>Ecdysozoa</taxon>
        <taxon>Nematoda</taxon>
        <taxon>Chromadorea</taxon>
        <taxon>Rhabditida</taxon>
        <taxon>Tylenchina</taxon>
        <taxon>Panagrolaimomorpha</taxon>
        <taxon>Strongyloidoidea</taxon>
        <taxon>Steinernematidae</taxon>
        <taxon>Steinernema</taxon>
    </lineage>
</organism>
<dbReference type="Proteomes" id="UP001175271">
    <property type="component" value="Unassembled WGS sequence"/>
</dbReference>
<evidence type="ECO:0000256" key="4">
    <source>
        <dbReference type="SAM" id="MobiDB-lite"/>
    </source>
</evidence>
<sequence>MSGKKKAHSPPKKAAKGAGFGWKTWLFVVLSATVSAIVVGIVVRNAQNYTTEALKLGQPPRLRNELAMNRRLADSERLLEGKLAGPESILVEKDRLYTGTWDGEVVEIVGGAITKSIRFTDAKECATFESEPVCGRPLGIRRLNAKELVVADAYLGIFVVDFEANTFRRVLDGSAMIEGERLHFCNDLDVLDAETILFSDSSTRWDRRRFLHSIMEMVPNGRVIKLNVRTGKAEVVLNGLYFANGVQLFPDKKSFLVAETGAARITRVHLNGAKEATTEKFIENLPGFPDNIRLGTNGSFWVGLSGTRHSGRISFFDFLVTRPLIRKVLLATVPEHMLAPSFNLVKPKHAMVMQISQLGKVVSTLHDPEGAVIQDVSQVSDDEQFLYFGSFHSPFIGKLRNQKDRSSGSEENCPAGNVMALDAPIIFYDLDRLKALEEAERDYVERNRILFAEHRDRIIEKYTSGKTKFEDHESDWLKRPDPLVPTIVPVALLDVDSNYVPSPMSEEEFSRILPDNLPKADADWSIEKIVSSKKDKATKEEMYCISWENSFVPGDIIHNSSKKSTLLSKWHTKRNSLLHPLTIVHESAITDEERITFGLTRPHGNTDGIYYSVSRLDGHYALIRDNESDVARIREQDILRLLSQKFVEKLEKKRVQQGKTERDGEANEDDKKPE</sequence>
<protein>
    <recommendedName>
        <fullName evidence="6">Strictosidine synthase conserved region domain-containing protein</fullName>
    </recommendedName>
</protein>
<name>A0AA39HUZ4_9BILA</name>
<keyword evidence="5" id="KW-1133">Transmembrane helix</keyword>
<dbReference type="InterPro" id="IPR011042">
    <property type="entry name" value="6-blade_b-propeller_TolB-like"/>
</dbReference>
<evidence type="ECO:0000256" key="2">
    <source>
        <dbReference type="ARBA" id="ARBA00022553"/>
    </source>
</evidence>
<reference evidence="7" key="1">
    <citation type="submission" date="2023-06" db="EMBL/GenBank/DDBJ databases">
        <title>Genomic analysis of the entomopathogenic nematode Steinernema hermaphroditum.</title>
        <authorList>
            <person name="Schwarz E.M."/>
            <person name="Heppert J.K."/>
            <person name="Baniya A."/>
            <person name="Schwartz H.T."/>
            <person name="Tan C.-H."/>
            <person name="Antoshechkin I."/>
            <person name="Sternberg P.W."/>
            <person name="Goodrich-Blair H."/>
            <person name="Dillman A.R."/>
        </authorList>
    </citation>
    <scope>NUCLEOTIDE SEQUENCE</scope>
    <source>
        <strain evidence="7">PS9179</strain>
        <tissue evidence="7">Whole animal</tissue>
    </source>
</reference>
<evidence type="ECO:0000256" key="3">
    <source>
        <dbReference type="ARBA" id="ARBA00023180"/>
    </source>
</evidence>
<comment type="caution">
    <text evidence="7">The sequence shown here is derived from an EMBL/GenBank/DDBJ whole genome shotgun (WGS) entry which is preliminary data.</text>
</comment>
<proteinExistence type="inferred from homology"/>
<feature type="region of interest" description="Disordered" evidence="4">
    <location>
        <begin position="652"/>
        <end position="674"/>
    </location>
</feature>
<dbReference type="Pfam" id="PF20067">
    <property type="entry name" value="SSL_N"/>
    <property type="match status" value="1"/>
</dbReference>
<keyword evidence="5" id="KW-0812">Transmembrane</keyword>
<dbReference type="Gene3D" id="2.120.10.30">
    <property type="entry name" value="TolB, C-terminal domain"/>
    <property type="match status" value="1"/>
</dbReference>
<evidence type="ECO:0000256" key="5">
    <source>
        <dbReference type="SAM" id="Phobius"/>
    </source>
</evidence>
<evidence type="ECO:0000313" key="8">
    <source>
        <dbReference type="Proteomes" id="UP001175271"/>
    </source>
</evidence>
<accession>A0AA39HUZ4</accession>
<keyword evidence="3" id="KW-0325">Glycoprotein</keyword>
<keyword evidence="2" id="KW-0597">Phosphoprotein</keyword>
<dbReference type="GO" id="GO:0012505">
    <property type="term" value="C:endomembrane system"/>
    <property type="evidence" value="ECO:0007669"/>
    <property type="project" value="TreeGrafter"/>
</dbReference>
<dbReference type="SUPFAM" id="SSF63829">
    <property type="entry name" value="Calcium-dependent phosphotriesterase"/>
    <property type="match status" value="1"/>
</dbReference>
<dbReference type="PANTHER" id="PTHR10426:SF88">
    <property type="entry name" value="ADIPOCYTE PLASMA MEMBRANE-ASSOCIATED PROTEIN HEMOMUCIN-RELATED"/>
    <property type="match status" value="1"/>
</dbReference>
<evidence type="ECO:0000256" key="1">
    <source>
        <dbReference type="ARBA" id="ARBA00009191"/>
    </source>
</evidence>
<dbReference type="AlphaFoldDB" id="A0AA39HUZ4"/>
<comment type="similarity">
    <text evidence="1">Belongs to the strictosidine synthase family.</text>
</comment>
<dbReference type="PANTHER" id="PTHR10426">
    <property type="entry name" value="STRICTOSIDINE SYNTHASE-RELATED"/>
    <property type="match status" value="1"/>
</dbReference>
<feature type="transmembrane region" description="Helical" evidence="5">
    <location>
        <begin position="20"/>
        <end position="43"/>
    </location>
</feature>
<dbReference type="InterPro" id="IPR018119">
    <property type="entry name" value="Strictosidine_synth_cons-reg"/>
</dbReference>
<keyword evidence="8" id="KW-1185">Reference proteome</keyword>
<evidence type="ECO:0000313" key="7">
    <source>
        <dbReference type="EMBL" id="KAK0411990.1"/>
    </source>
</evidence>
<keyword evidence="5" id="KW-0472">Membrane</keyword>
<dbReference type="GO" id="GO:0016787">
    <property type="term" value="F:hydrolase activity"/>
    <property type="evidence" value="ECO:0007669"/>
    <property type="project" value="TreeGrafter"/>
</dbReference>